<sequence length="85" mass="8907">PQSGYPPGPPRPVLTSPQQQQQPGQFDPKYSALYQGQRPPIPSASSFPPSVTGQPTGAPPLPNTQSRFSHPPLANTAGGFPPPQP</sequence>
<feature type="compositionally biased region" description="Pro residues" evidence="1">
    <location>
        <begin position="1"/>
        <end position="12"/>
    </location>
</feature>
<protein>
    <submittedName>
        <fullName evidence="2">Uncharacterized protein</fullName>
    </submittedName>
</protein>
<dbReference type="EMBL" id="HACG01004126">
    <property type="protein sequence ID" value="CEK50991.1"/>
    <property type="molecule type" value="Transcribed_RNA"/>
</dbReference>
<evidence type="ECO:0000256" key="1">
    <source>
        <dbReference type="SAM" id="MobiDB-lite"/>
    </source>
</evidence>
<feature type="region of interest" description="Disordered" evidence="1">
    <location>
        <begin position="1"/>
        <end position="85"/>
    </location>
</feature>
<name>A0A0B6Y593_9EUPU</name>
<gene>
    <name evidence="2" type="primary">ORF12178</name>
</gene>
<accession>A0A0B6Y593</accession>
<organism evidence="2">
    <name type="scientific">Arion vulgaris</name>
    <dbReference type="NCBI Taxonomy" id="1028688"/>
    <lineage>
        <taxon>Eukaryota</taxon>
        <taxon>Metazoa</taxon>
        <taxon>Spiralia</taxon>
        <taxon>Lophotrochozoa</taxon>
        <taxon>Mollusca</taxon>
        <taxon>Gastropoda</taxon>
        <taxon>Heterobranchia</taxon>
        <taxon>Euthyneura</taxon>
        <taxon>Panpulmonata</taxon>
        <taxon>Eupulmonata</taxon>
        <taxon>Stylommatophora</taxon>
        <taxon>Helicina</taxon>
        <taxon>Arionoidea</taxon>
        <taxon>Arionidae</taxon>
        <taxon>Arion</taxon>
    </lineage>
</organism>
<feature type="non-terminal residue" evidence="2">
    <location>
        <position position="1"/>
    </location>
</feature>
<proteinExistence type="predicted"/>
<evidence type="ECO:0000313" key="2">
    <source>
        <dbReference type="EMBL" id="CEK50991.1"/>
    </source>
</evidence>
<reference evidence="2" key="1">
    <citation type="submission" date="2014-12" db="EMBL/GenBank/DDBJ databases">
        <title>Insight into the proteome of Arion vulgaris.</title>
        <authorList>
            <person name="Aradska J."/>
            <person name="Bulat T."/>
            <person name="Smidak R."/>
            <person name="Sarate P."/>
            <person name="Gangsoo J."/>
            <person name="Sialana F."/>
            <person name="Bilban M."/>
            <person name="Lubec G."/>
        </authorList>
    </citation>
    <scope>NUCLEOTIDE SEQUENCE</scope>
    <source>
        <tissue evidence="2">Skin</tissue>
    </source>
</reference>
<dbReference type="AlphaFoldDB" id="A0A0B6Y593"/>
<feature type="non-terminal residue" evidence="2">
    <location>
        <position position="85"/>
    </location>
</feature>